<dbReference type="PROSITE" id="PS51257">
    <property type="entry name" value="PROKAR_LIPOPROTEIN"/>
    <property type="match status" value="1"/>
</dbReference>
<feature type="region of interest" description="Disordered" evidence="1">
    <location>
        <begin position="417"/>
        <end position="440"/>
    </location>
</feature>
<dbReference type="EMBL" id="LN831776">
    <property type="protein sequence ID" value="CQR56206.1"/>
    <property type="molecule type" value="Genomic_DNA"/>
</dbReference>
<sequence length="440" mass="49602">MNRTEGNRERVMKLNRQVLKRLAAVSLSLSVLSGCTFISDPVSKMRAPQLSADKASLKTAINTLKPAGSTLIRPANNDDSAIFTEDLDKDGIMETLVFYLTKNETVQIHGMILEKHDKAWVKKLVFDGNGTGLDSVNIQDVTGDGKLDIIAGYSRGEEKGMVVYSYSNGVLEEMLTQPYTKYLLDDLNEDGIQDITVVNFKRNEFATIATYQYSDGFKVLDELDDLDPYFNNYYNIVSGKVAEHKEGIILDAAIDSHSAYSTMVVMENNKLRVVVPGDARTFKERKIVSEDIDGDGILEIGLLEPPKGWEYFDPQTIPYFNSYYKWDGKNGLTFSAQLYQDPSDRFTLNILPKWYEKVTVDTKSVQDKYLRFIMLDTGETVAEVSFFTPAEWDREKNEGWEMLGSDLDKIIGYRGELEQNTSGGDSNKITSPIERKGIDE</sequence>
<gene>
    <name evidence="2" type="ORF">PRIO_3803</name>
</gene>
<dbReference type="STRING" id="483937.AMQ84_09860"/>
<dbReference type="PATRIC" id="fig|1073571.4.peg.4062"/>
<dbReference type="Proteomes" id="UP000033163">
    <property type="component" value="Chromosome I"/>
</dbReference>
<reference evidence="3" key="1">
    <citation type="submission" date="2015-03" db="EMBL/GenBank/DDBJ databases">
        <authorList>
            <person name="Wibberg D."/>
        </authorList>
    </citation>
    <scope>NUCLEOTIDE SEQUENCE [LARGE SCALE GENOMIC DNA]</scope>
</reference>
<organism evidence="2 3">
    <name type="scientific">Paenibacillus riograndensis SBR5</name>
    <dbReference type="NCBI Taxonomy" id="1073571"/>
    <lineage>
        <taxon>Bacteria</taxon>
        <taxon>Bacillati</taxon>
        <taxon>Bacillota</taxon>
        <taxon>Bacilli</taxon>
        <taxon>Bacillales</taxon>
        <taxon>Paenibacillaceae</taxon>
        <taxon>Paenibacillus</taxon>
        <taxon>Paenibacillus sonchi group</taxon>
    </lineage>
</organism>
<dbReference type="SUPFAM" id="SSF69318">
    <property type="entry name" value="Integrin alpha N-terminal domain"/>
    <property type="match status" value="1"/>
</dbReference>
<dbReference type="KEGG" id="pri:PRIO_3803"/>
<dbReference type="RefSeq" id="WP_020431215.1">
    <property type="nucleotide sequence ID" value="NZ_AGBD01001214.1"/>
</dbReference>
<dbReference type="AlphaFoldDB" id="A0A0E4HBU4"/>
<dbReference type="HOGENOM" id="CLU_048406_1_0_9"/>
<protein>
    <submittedName>
        <fullName evidence="2">Uncharacterized protein</fullName>
    </submittedName>
</protein>
<evidence type="ECO:0000256" key="1">
    <source>
        <dbReference type="SAM" id="MobiDB-lite"/>
    </source>
</evidence>
<evidence type="ECO:0000313" key="2">
    <source>
        <dbReference type="EMBL" id="CQR56206.1"/>
    </source>
</evidence>
<accession>A0A0E4HBU4</accession>
<name>A0A0E4HBU4_9BACL</name>
<evidence type="ECO:0000313" key="3">
    <source>
        <dbReference type="Proteomes" id="UP000033163"/>
    </source>
</evidence>
<proteinExistence type="predicted"/>
<feature type="compositionally biased region" description="Polar residues" evidence="1">
    <location>
        <begin position="418"/>
        <end position="430"/>
    </location>
</feature>
<dbReference type="InterPro" id="IPR028994">
    <property type="entry name" value="Integrin_alpha_N"/>
</dbReference>